<dbReference type="Gene3D" id="3.40.50.300">
    <property type="entry name" value="P-loop containing nucleotide triphosphate hydrolases"/>
    <property type="match status" value="1"/>
</dbReference>
<sequence length="185" mass="20710">MIGASGTGRTTFVNTLCNSGVLAKKVCDNPEEAHNEEGITIKPVSVGKSKKLVTCVGLLNPYSFSLELDEDGVRISLTIVDTPGFGDNIDNERCFQEIVGYLERQYDDILAEESRIKRNPRFRDNRVHALLYFISPTGHALREIDIELMRRLSPRVNVIPVVGRADSLTPQELKDFKRRASDCKS</sequence>
<accession>A0A077WTA4</accession>
<evidence type="ECO:0000256" key="2">
    <source>
        <dbReference type="ARBA" id="ARBA00023134"/>
    </source>
</evidence>
<dbReference type="AlphaFoldDB" id="A0A077WTA4"/>
<dbReference type="InterPro" id="IPR016491">
    <property type="entry name" value="Septin"/>
</dbReference>
<dbReference type="GO" id="GO:0005938">
    <property type="term" value="C:cell cortex"/>
    <property type="evidence" value="ECO:0007669"/>
    <property type="project" value="UniProtKB-ARBA"/>
</dbReference>
<dbReference type="PANTHER" id="PTHR18884">
    <property type="entry name" value="SEPTIN"/>
    <property type="match status" value="1"/>
</dbReference>
<dbReference type="GO" id="GO:0032156">
    <property type="term" value="C:septin cytoskeleton"/>
    <property type="evidence" value="ECO:0007669"/>
    <property type="project" value="UniProtKB-ARBA"/>
</dbReference>
<keyword evidence="2" id="KW-0342">GTP-binding</keyword>
<evidence type="ECO:0000256" key="1">
    <source>
        <dbReference type="ARBA" id="ARBA00022741"/>
    </source>
</evidence>
<protein>
    <submittedName>
        <fullName evidence="4">Putative Septin family protein</fullName>
    </submittedName>
</protein>
<proteinExistence type="predicted"/>
<reference evidence="4" key="1">
    <citation type="journal article" date="2014" name="Genome Announc.">
        <title>De novo whole-genome sequence and genome annotation of Lichtheimia ramosa.</title>
        <authorList>
            <person name="Linde J."/>
            <person name="Schwartze V."/>
            <person name="Binder U."/>
            <person name="Lass-Florl C."/>
            <person name="Voigt K."/>
            <person name="Horn F."/>
        </authorList>
    </citation>
    <scope>NUCLEOTIDE SEQUENCE</scope>
    <source>
        <strain evidence="4">JMRC FSU:6197</strain>
    </source>
</reference>
<dbReference type="OrthoDB" id="416553at2759"/>
<name>A0A077WTA4_9FUNG</name>
<dbReference type="InterPro" id="IPR030379">
    <property type="entry name" value="G_SEPTIN_dom"/>
</dbReference>
<dbReference type="EMBL" id="LK023336">
    <property type="protein sequence ID" value="CDS10550.1"/>
    <property type="molecule type" value="Genomic_DNA"/>
</dbReference>
<dbReference type="PIRSF" id="PIRSF006698">
    <property type="entry name" value="Septin"/>
    <property type="match status" value="1"/>
</dbReference>
<dbReference type="PROSITE" id="PS51719">
    <property type="entry name" value="G_SEPTIN"/>
    <property type="match status" value="1"/>
</dbReference>
<evidence type="ECO:0000259" key="3">
    <source>
        <dbReference type="PROSITE" id="PS51719"/>
    </source>
</evidence>
<evidence type="ECO:0000313" key="4">
    <source>
        <dbReference type="EMBL" id="CDS10550.1"/>
    </source>
</evidence>
<dbReference type="Pfam" id="PF00735">
    <property type="entry name" value="Septin"/>
    <property type="match status" value="1"/>
</dbReference>
<organism evidence="4">
    <name type="scientific">Lichtheimia ramosa</name>
    <dbReference type="NCBI Taxonomy" id="688394"/>
    <lineage>
        <taxon>Eukaryota</taxon>
        <taxon>Fungi</taxon>
        <taxon>Fungi incertae sedis</taxon>
        <taxon>Mucoromycota</taxon>
        <taxon>Mucoromycotina</taxon>
        <taxon>Mucoromycetes</taxon>
        <taxon>Mucorales</taxon>
        <taxon>Lichtheimiaceae</taxon>
        <taxon>Lichtheimia</taxon>
    </lineage>
</organism>
<dbReference type="InterPro" id="IPR027417">
    <property type="entry name" value="P-loop_NTPase"/>
</dbReference>
<dbReference type="GO" id="GO:0005525">
    <property type="term" value="F:GTP binding"/>
    <property type="evidence" value="ECO:0007669"/>
    <property type="project" value="UniProtKB-KW"/>
</dbReference>
<gene>
    <name evidence="4" type="ORF">LRAMOSA11036</name>
</gene>
<keyword evidence="1" id="KW-0547">Nucleotide-binding</keyword>
<feature type="domain" description="Septin-type G" evidence="3">
    <location>
        <begin position="1"/>
        <end position="185"/>
    </location>
</feature>
<dbReference type="SUPFAM" id="SSF52540">
    <property type="entry name" value="P-loop containing nucleoside triphosphate hydrolases"/>
    <property type="match status" value="1"/>
</dbReference>